<keyword evidence="1" id="KW-0472">Membrane</keyword>
<organism evidence="2 3">
    <name type="scientific">Nezara viridula</name>
    <name type="common">Southern green stink bug</name>
    <name type="synonym">Cimex viridulus</name>
    <dbReference type="NCBI Taxonomy" id="85310"/>
    <lineage>
        <taxon>Eukaryota</taxon>
        <taxon>Metazoa</taxon>
        <taxon>Ecdysozoa</taxon>
        <taxon>Arthropoda</taxon>
        <taxon>Hexapoda</taxon>
        <taxon>Insecta</taxon>
        <taxon>Pterygota</taxon>
        <taxon>Neoptera</taxon>
        <taxon>Paraneoptera</taxon>
        <taxon>Hemiptera</taxon>
        <taxon>Heteroptera</taxon>
        <taxon>Panheteroptera</taxon>
        <taxon>Pentatomomorpha</taxon>
        <taxon>Pentatomoidea</taxon>
        <taxon>Pentatomidae</taxon>
        <taxon>Pentatominae</taxon>
        <taxon>Nezara</taxon>
    </lineage>
</organism>
<keyword evidence="3" id="KW-1185">Reference proteome</keyword>
<accession>A0A9P0E9Y1</accession>
<reference evidence="2" key="1">
    <citation type="submission" date="2022-01" db="EMBL/GenBank/DDBJ databases">
        <authorList>
            <person name="King R."/>
        </authorList>
    </citation>
    <scope>NUCLEOTIDE SEQUENCE</scope>
</reference>
<proteinExistence type="predicted"/>
<evidence type="ECO:0000313" key="3">
    <source>
        <dbReference type="Proteomes" id="UP001152798"/>
    </source>
</evidence>
<name>A0A9P0E9Y1_NEZVI</name>
<protein>
    <submittedName>
        <fullName evidence="2">Uncharacterized protein</fullName>
    </submittedName>
</protein>
<keyword evidence="1" id="KW-0812">Transmembrane</keyword>
<keyword evidence="1" id="KW-1133">Transmembrane helix</keyword>
<dbReference type="EMBL" id="OV725078">
    <property type="protein sequence ID" value="CAH1392603.1"/>
    <property type="molecule type" value="Genomic_DNA"/>
</dbReference>
<dbReference type="AlphaFoldDB" id="A0A9P0E9Y1"/>
<evidence type="ECO:0000313" key="2">
    <source>
        <dbReference type="EMBL" id="CAH1392603.1"/>
    </source>
</evidence>
<evidence type="ECO:0000256" key="1">
    <source>
        <dbReference type="SAM" id="Phobius"/>
    </source>
</evidence>
<sequence length="76" mass="8361">MCLLRLFLIPVLIRLMVLRLSISIVALISLFVSSSINFLMYRSSLKHSAALMNSASVLLKATISCLLDLQETGPPL</sequence>
<dbReference type="Proteomes" id="UP001152798">
    <property type="component" value="Chromosome 2"/>
</dbReference>
<feature type="transmembrane region" description="Helical" evidence="1">
    <location>
        <begin position="20"/>
        <end position="41"/>
    </location>
</feature>
<gene>
    <name evidence="2" type="ORF">NEZAVI_LOCUS3397</name>
</gene>